<sequence>MDVEVKGAYIPSALVRLDPGEEVYCEAGLMVYSDPSVGFRYRWLTQGGLAGAMKRSLGGIPFHLQTFQGPGYVAFSRQRPGEIRTLELKPGETVEVAEHSLLLAERSVSYDCFYVPGTGRVGRMIGFWMDRLTGPGNGGLPRPREHPELHPRPR</sequence>
<reference evidence="1" key="1">
    <citation type="submission" date="2013-08" db="EMBL/GenBank/DDBJ databases">
        <authorList>
            <person name="Mendez C."/>
            <person name="Richter M."/>
            <person name="Ferrer M."/>
            <person name="Sanchez J."/>
        </authorList>
    </citation>
    <scope>NUCLEOTIDE SEQUENCE</scope>
</reference>
<dbReference type="InterPro" id="IPR002838">
    <property type="entry name" value="AIM24"/>
</dbReference>
<dbReference type="InterPro" id="IPR036983">
    <property type="entry name" value="AIM24_sf"/>
</dbReference>
<dbReference type="InterPro" id="IPR016031">
    <property type="entry name" value="Trp_RNA-bd_attenuator-like_dom"/>
</dbReference>
<dbReference type="SUPFAM" id="SSF51219">
    <property type="entry name" value="TRAP-like"/>
    <property type="match status" value="1"/>
</dbReference>
<dbReference type="Gene3D" id="3.60.160.10">
    <property type="entry name" value="Mitochondrial biogenesis AIM24"/>
    <property type="match status" value="1"/>
</dbReference>
<dbReference type="AlphaFoldDB" id="T1D9Y1"/>
<reference evidence="1" key="2">
    <citation type="journal article" date="2014" name="ISME J.">
        <title>Microbial stratification in low pH oxic and suboxic macroscopic growths along an acid mine drainage.</title>
        <authorList>
            <person name="Mendez-Garcia C."/>
            <person name="Mesa V."/>
            <person name="Sprenger R.R."/>
            <person name="Richter M."/>
            <person name="Diez M.S."/>
            <person name="Solano J."/>
            <person name="Bargiela R."/>
            <person name="Golyshina O.V."/>
            <person name="Manteca A."/>
            <person name="Ramos J.L."/>
            <person name="Gallego J.R."/>
            <person name="Llorente I."/>
            <person name="Martins Dos Santos V.A."/>
            <person name="Jensen O.N."/>
            <person name="Pelaez A.I."/>
            <person name="Sanchez J."/>
            <person name="Ferrer M."/>
        </authorList>
    </citation>
    <scope>NUCLEOTIDE SEQUENCE</scope>
</reference>
<dbReference type="Pfam" id="PF01987">
    <property type="entry name" value="AIM24"/>
    <property type="match status" value="1"/>
</dbReference>
<evidence type="ECO:0000313" key="1">
    <source>
        <dbReference type="EMBL" id="EQD78249.1"/>
    </source>
</evidence>
<comment type="caution">
    <text evidence="1">The sequence shown here is derived from an EMBL/GenBank/DDBJ whole genome shotgun (WGS) entry which is preliminary data.</text>
</comment>
<protein>
    <submittedName>
        <fullName evidence="1">Protein containing DUF124</fullName>
    </submittedName>
</protein>
<name>T1D9Y1_9ZZZZ</name>
<proteinExistence type="predicted"/>
<accession>T1D9Y1</accession>
<organism evidence="1">
    <name type="scientific">mine drainage metagenome</name>
    <dbReference type="NCBI Taxonomy" id="410659"/>
    <lineage>
        <taxon>unclassified sequences</taxon>
        <taxon>metagenomes</taxon>
        <taxon>ecological metagenomes</taxon>
    </lineage>
</organism>
<gene>
    <name evidence="1" type="ORF">B1B_00828</name>
</gene>
<dbReference type="EMBL" id="AUZY01000607">
    <property type="protein sequence ID" value="EQD78249.1"/>
    <property type="molecule type" value="Genomic_DNA"/>
</dbReference>